<evidence type="ECO:0000313" key="3">
    <source>
        <dbReference type="Proteomes" id="UP000011755"/>
    </source>
</evidence>
<reference evidence="2 3" key="1">
    <citation type="submission" date="2013-02" db="EMBL/GenBank/DDBJ databases">
        <authorList>
            <person name="Hannick L."/>
            <person name="Zafar N."/>
            <person name="Lorenzi H."/>
            <person name="Ali I.A."/>
            <person name="Petri W.P."/>
            <person name="Caler E."/>
        </authorList>
    </citation>
    <scope>NUCLEOTIDE SEQUENCE [LARGE SCALE GENOMIC DNA]</scope>
    <source>
        <strain evidence="2 3">KU27</strain>
    </source>
</reference>
<proteinExistence type="predicted"/>
<dbReference type="VEuPathDB" id="AmoebaDB:EHI5A_198040"/>
<dbReference type="AlphaFoldDB" id="M2S8A8"/>
<name>M2S8A8_ENTHI</name>
<dbReference type="Proteomes" id="UP000011755">
    <property type="component" value="Unassembled WGS sequence"/>
</dbReference>
<evidence type="ECO:0000256" key="1">
    <source>
        <dbReference type="SAM" id="MobiDB-lite"/>
    </source>
</evidence>
<gene>
    <name evidence="2" type="ORF">EHI5A_198040</name>
</gene>
<feature type="region of interest" description="Disordered" evidence="1">
    <location>
        <begin position="158"/>
        <end position="245"/>
    </location>
</feature>
<dbReference type="EMBL" id="KB444307">
    <property type="protein sequence ID" value="EMD47471.1"/>
    <property type="molecule type" value="Genomic_DNA"/>
</dbReference>
<evidence type="ECO:0000313" key="2">
    <source>
        <dbReference type="EMBL" id="EMD47471.1"/>
    </source>
</evidence>
<sequence>MNQTSYSPNVNENNIVFGDVTTSVHTPQQSYEGYQQSYEGYQQSYEGQHVRINPIPMNGCLYNLCQSQNLENNSFKQFNNEKKQTSFVNQENSFKGEITPDIIYNDVFNIQQLLNEFQNQYITRSDYITFRLLTLTLQSLLHLTFYMKKLESEKLINSKPSTNETKGSESSKTDLTKSCKGQKAHTKEDEKKLHSSDSESSDSESSYSDSDSESSDSEDEESSTESDSPSDREIRRQLDSKHAKVHPVGTVLNSFREIAPLYLKKKNKKFEKKQAKELFYYNNYSNEEEPKVIRNKIIEAMNNTNISLFILTLDSCVATFSKQKSEAEKGWNEDDSFKIYQLVKNREQCYVELKSEEHKSFEINKNPLYDILTAYGAFSITGKLEICYKPDGDISGTLPYTVVVPKGSNPLETLGGNPRDIKEKIERILIVKWY</sequence>
<protein>
    <submittedName>
        <fullName evidence="2">Uncharacterized protein</fullName>
    </submittedName>
</protein>
<dbReference type="OrthoDB" id="10424661at2759"/>
<feature type="compositionally biased region" description="Basic and acidic residues" evidence="1">
    <location>
        <begin position="229"/>
        <end position="242"/>
    </location>
</feature>
<feature type="compositionally biased region" description="Basic and acidic residues" evidence="1">
    <location>
        <begin position="185"/>
        <end position="197"/>
    </location>
</feature>
<organism evidence="2 3">
    <name type="scientific">Entamoeba histolytica KU27</name>
    <dbReference type="NCBI Taxonomy" id="885311"/>
    <lineage>
        <taxon>Eukaryota</taxon>
        <taxon>Amoebozoa</taxon>
        <taxon>Evosea</taxon>
        <taxon>Archamoebae</taxon>
        <taxon>Mastigamoebida</taxon>
        <taxon>Entamoebidae</taxon>
        <taxon>Entamoeba</taxon>
    </lineage>
</organism>
<accession>M2S8A8</accession>
<feature type="compositionally biased region" description="Acidic residues" evidence="1">
    <location>
        <begin position="210"/>
        <end position="224"/>
    </location>
</feature>
<feature type="compositionally biased region" description="Basic and acidic residues" evidence="1">
    <location>
        <begin position="166"/>
        <end position="177"/>
    </location>
</feature>